<feature type="transmembrane region" description="Helical" evidence="5">
    <location>
        <begin position="314"/>
        <end position="336"/>
    </location>
</feature>
<dbReference type="GO" id="GO:0140359">
    <property type="term" value="F:ABC-type transporter activity"/>
    <property type="evidence" value="ECO:0007669"/>
    <property type="project" value="InterPro"/>
</dbReference>
<dbReference type="Gene3D" id="3.40.1710.10">
    <property type="entry name" value="abc type-2 transporter like domain"/>
    <property type="match status" value="1"/>
</dbReference>
<keyword evidence="8" id="KW-1185">Reference proteome</keyword>
<feature type="transmembrane region" description="Helical" evidence="5">
    <location>
        <begin position="343"/>
        <end position="368"/>
    </location>
</feature>
<dbReference type="PANTHER" id="PTHR43077:SF5">
    <property type="entry name" value="PHAGE INFECTION PROTEIN"/>
    <property type="match status" value="1"/>
</dbReference>
<keyword evidence="4 5" id="KW-0472">Membrane</keyword>
<evidence type="ECO:0000256" key="1">
    <source>
        <dbReference type="ARBA" id="ARBA00004141"/>
    </source>
</evidence>
<evidence type="ECO:0000256" key="4">
    <source>
        <dbReference type="ARBA" id="ARBA00023136"/>
    </source>
</evidence>
<gene>
    <name evidence="7" type="ORF">LCB40_00070</name>
</gene>
<dbReference type="InterPro" id="IPR013525">
    <property type="entry name" value="ABC2_TM"/>
</dbReference>
<evidence type="ECO:0000313" key="8">
    <source>
        <dbReference type="Proteomes" id="UP000677218"/>
    </source>
</evidence>
<keyword evidence="3 5" id="KW-1133">Transmembrane helix</keyword>
<dbReference type="EMBL" id="BMAY01000001">
    <property type="protein sequence ID" value="GFZ26127.1"/>
    <property type="molecule type" value="Genomic_DNA"/>
</dbReference>
<feature type="transmembrane region" description="Helical" evidence="5">
    <location>
        <begin position="12"/>
        <end position="31"/>
    </location>
</feature>
<evidence type="ECO:0000256" key="2">
    <source>
        <dbReference type="ARBA" id="ARBA00022692"/>
    </source>
</evidence>
<sequence>MKLKKYFTSRGPIIGTLLAIIFGILVFLIYFEGYSGMPTKIDRLPVTIVNEDKQAKSLNKQLKTALKKEFKHVKTTTNLASAKSELNGRQTYLIIDIPKNFTKKVSQNKSTELNFYINNSNQSSVVSGMKQVALTIGNSVSQKIIIKKGQAILATSASQKLKKQLASAKAKLAKEVATLAQTSPTAAKAAKESGSKKIAAAKQSGEKQIKQQVAKAYQNMDESVKVKIHNVNHVHQGINYAMAPFFANLALYLGTVLGAMVMYGTFAKFAKEDGRMMAFGSMQLVFVCVSIIASLIDAWAVKALVGVDLNFSKLWLNFAMVLFSGYELNSLVMYLIGQIGTSLNIFLTMVQVVSGAGMLPVITMNSFFQTIHYISPLYYATQINFNLMYGGSGTNALFLQYAGLILALIVINSLIVSLQKHQRLLDLSKLS</sequence>
<keyword evidence="2 5" id="KW-0812">Transmembrane</keyword>
<feature type="transmembrane region" description="Helical" evidence="5">
    <location>
        <begin position="245"/>
        <end position="266"/>
    </location>
</feature>
<reference evidence="7" key="1">
    <citation type="submission" date="2020-08" db="EMBL/GenBank/DDBJ databases">
        <title>Taxonomic study for Lactobacillus species isolated from hardwood bark.</title>
        <authorList>
            <person name="Tohno M."/>
            <person name="Tanizawa Y."/>
        </authorList>
    </citation>
    <scope>NUCLEOTIDE SEQUENCE</scope>
    <source>
        <strain evidence="7">B40</strain>
    </source>
</reference>
<feature type="domain" description="ABC-2 type transporter transmembrane" evidence="6">
    <location>
        <begin position="16"/>
        <end position="411"/>
    </location>
</feature>
<proteinExistence type="predicted"/>
<evidence type="ECO:0000313" key="7">
    <source>
        <dbReference type="EMBL" id="GFZ26127.1"/>
    </source>
</evidence>
<dbReference type="InterPro" id="IPR051328">
    <property type="entry name" value="T7SS_ABC-Transporter"/>
</dbReference>
<organism evidence="7 8">
    <name type="scientific">Lactobacillus corticis</name>
    <dbReference type="NCBI Taxonomy" id="2201249"/>
    <lineage>
        <taxon>Bacteria</taxon>
        <taxon>Bacillati</taxon>
        <taxon>Bacillota</taxon>
        <taxon>Bacilli</taxon>
        <taxon>Lactobacillales</taxon>
        <taxon>Lactobacillaceae</taxon>
        <taxon>Lactobacillus</taxon>
    </lineage>
</organism>
<comment type="subcellular location">
    <subcellularLocation>
        <location evidence="1">Membrane</location>
        <topology evidence="1">Multi-pass membrane protein</topology>
    </subcellularLocation>
</comment>
<dbReference type="PANTHER" id="PTHR43077">
    <property type="entry name" value="TRANSPORT PERMEASE YVFS-RELATED"/>
    <property type="match status" value="1"/>
</dbReference>
<dbReference type="Proteomes" id="UP000677218">
    <property type="component" value="Unassembled WGS sequence"/>
</dbReference>
<evidence type="ECO:0000256" key="3">
    <source>
        <dbReference type="ARBA" id="ARBA00022989"/>
    </source>
</evidence>
<feature type="transmembrane region" description="Helical" evidence="5">
    <location>
        <begin position="398"/>
        <end position="418"/>
    </location>
</feature>
<name>A0A916QIE8_9LACO</name>
<accession>A0A916QIE8</accession>
<comment type="caution">
    <text evidence="7">The sequence shown here is derived from an EMBL/GenBank/DDBJ whole genome shotgun (WGS) entry which is preliminary data.</text>
</comment>
<dbReference type="RefSeq" id="WP_212779844.1">
    <property type="nucleotide sequence ID" value="NZ_BMAY01000001.1"/>
</dbReference>
<feature type="transmembrane region" description="Helical" evidence="5">
    <location>
        <begin position="278"/>
        <end position="302"/>
    </location>
</feature>
<protein>
    <submittedName>
        <fullName evidence="7">ABC-2 family transporter protein</fullName>
    </submittedName>
</protein>
<evidence type="ECO:0000259" key="6">
    <source>
        <dbReference type="Pfam" id="PF12698"/>
    </source>
</evidence>
<dbReference type="AlphaFoldDB" id="A0A916QIE8"/>
<dbReference type="Pfam" id="PF12698">
    <property type="entry name" value="ABC2_membrane_3"/>
    <property type="match status" value="1"/>
</dbReference>
<dbReference type="GO" id="GO:0016020">
    <property type="term" value="C:membrane"/>
    <property type="evidence" value="ECO:0007669"/>
    <property type="project" value="UniProtKB-SubCell"/>
</dbReference>
<evidence type="ECO:0000256" key="5">
    <source>
        <dbReference type="SAM" id="Phobius"/>
    </source>
</evidence>